<name>A0AAU6S905_9MICO</name>
<dbReference type="AlphaFoldDB" id="A0AAU6S905"/>
<sequence>MARIVVAEVCPRCGSLDVRATEPKWFRIEWDRRDAFDDGWVDRLEFGCRDCGLLWD</sequence>
<dbReference type="RefSeq" id="WP_349427962.1">
    <property type="nucleotide sequence ID" value="NZ_CP151632.1"/>
</dbReference>
<accession>A0AAU6S905</accession>
<evidence type="ECO:0008006" key="2">
    <source>
        <dbReference type="Google" id="ProtNLM"/>
    </source>
</evidence>
<gene>
    <name evidence="1" type="ORF">MRBLWS13_001034</name>
</gene>
<dbReference type="EMBL" id="CP151632">
    <property type="protein sequence ID" value="WZO33410.1"/>
    <property type="molecule type" value="Genomic_DNA"/>
</dbReference>
<evidence type="ECO:0000313" key="1">
    <source>
        <dbReference type="EMBL" id="WZO33410.1"/>
    </source>
</evidence>
<proteinExistence type="predicted"/>
<reference evidence="1" key="1">
    <citation type="submission" date="2024-04" db="EMBL/GenBank/DDBJ databases">
        <authorList>
            <person name="Roder T."/>
            <person name="Oberhansli S."/>
            <person name="Kreuzer M."/>
        </authorList>
    </citation>
    <scope>NUCLEOTIDE SEQUENCE</scope>
    <source>
        <strain evidence="1">LWS13-1.2</strain>
    </source>
</reference>
<protein>
    <recommendedName>
        <fullName evidence="2">Small CPxCG-related zinc finger protein</fullName>
    </recommendedName>
</protein>
<organism evidence="1">
    <name type="scientific">Microbacterium sp. LWS13-1.2</name>
    <dbReference type="NCBI Taxonomy" id="3135264"/>
    <lineage>
        <taxon>Bacteria</taxon>
        <taxon>Bacillati</taxon>
        <taxon>Actinomycetota</taxon>
        <taxon>Actinomycetes</taxon>
        <taxon>Micrococcales</taxon>
        <taxon>Microbacteriaceae</taxon>
        <taxon>Microbacterium</taxon>
    </lineage>
</organism>